<dbReference type="SUPFAM" id="SSF56601">
    <property type="entry name" value="beta-lactamase/transpeptidase-like"/>
    <property type="match status" value="1"/>
</dbReference>
<dbReference type="Gene3D" id="3.40.710.10">
    <property type="entry name" value="DD-peptidase/beta-lactamase superfamily"/>
    <property type="match status" value="1"/>
</dbReference>
<protein>
    <submittedName>
        <fullName evidence="3">Serine hydrolase</fullName>
    </submittedName>
</protein>
<sequence length="551" mass="61806">MRIRLLASFLSLLVGSNLYGQSPDLVKTQGITSAVHQANIGKIIFTSKDIPAASLQASDFLDTYELTNKSNLFMTVFMGNSLTNYLHQLAPELSADELTKSGCYQFNFYVDDKLIYQTNLHPGAPYAQIKNVETLISKPLINNQREGAWWSQSAWNRFMNNGGDAALSDGSHMFKFEIKPYLNKPELIVGNLIAVGQLKLLVKRKPVIDLASIQLTPPKPYNGLSVSSESFDTNKIKALKGNIDADVFRHITSVVVIKNGKLLIEEYFNGATRDSLHDVRSVGKTFASTLTGIAKQEGYLKSESQTLSEFYDLKNFANYSSDKATTKLSELLTMSSAFDGNDNDSDSPGNEENMYPMPDWVKFALDLPVEPAKFKNEWHYFTAGVVLLGDVLNKVVPGKLDQYADKKLFKPLGISHYKWQYTPQHVISTAGGIQMNALDFAKYGQLYKNGGQWNGKQIIPTAWVNQTFMHHKTLPDRTDEYYGYLFWNKKYTVNGKAYETYYCSGNGGNKIFVFNDQPLVVVVTATAYNTAYAHPQVDKIMEQYILPAVIR</sequence>
<dbReference type="PANTHER" id="PTHR43283:SF7">
    <property type="entry name" value="BETA-LACTAMASE-RELATED DOMAIN-CONTAINING PROTEIN"/>
    <property type="match status" value="1"/>
</dbReference>
<dbReference type="GO" id="GO:0016787">
    <property type="term" value="F:hydrolase activity"/>
    <property type="evidence" value="ECO:0007669"/>
    <property type="project" value="UniProtKB-KW"/>
</dbReference>
<dbReference type="KEGG" id="sfol:H3H32_02865"/>
<dbReference type="Proteomes" id="UP000515369">
    <property type="component" value="Chromosome"/>
</dbReference>
<keyword evidence="4" id="KW-1185">Reference proteome</keyword>
<feature type="signal peptide" evidence="1">
    <location>
        <begin position="1"/>
        <end position="20"/>
    </location>
</feature>
<evidence type="ECO:0000313" key="3">
    <source>
        <dbReference type="EMBL" id="QMW03916.1"/>
    </source>
</evidence>
<keyword evidence="1" id="KW-0732">Signal</keyword>
<proteinExistence type="predicted"/>
<dbReference type="PANTHER" id="PTHR43283">
    <property type="entry name" value="BETA-LACTAMASE-RELATED"/>
    <property type="match status" value="1"/>
</dbReference>
<evidence type="ECO:0000259" key="2">
    <source>
        <dbReference type="Pfam" id="PF00144"/>
    </source>
</evidence>
<dbReference type="RefSeq" id="WP_182461172.1">
    <property type="nucleotide sequence ID" value="NZ_CP059732.1"/>
</dbReference>
<evidence type="ECO:0000256" key="1">
    <source>
        <dbReference type="SAM" id="SignalP"/>
    </source>
</evidence>
<organism evidence="3 4">
    <name type="scientific">Spirosoma foliorum</name>
    <dbReference type="NCBI Taxonomy" id="2710596"/>
    <lineage>
        <taxon>Bacteria</taxon>
        <taxon>Pseudomonadati</taxon>
        <taxon>Bacteroidota</taxon>
        <taxon>Cytophagia</taxon>
        <taxon>Cytophagales</taxon>
        <taxon>Cytophagaceae</taxon>
        <taxon>Spirosoma</taxon>
    </lineage>
</organism>
<dbReference type="EMBL" id="CP059732">
    <property type="protein sequence ID" value="QMW03916.1"/>
    <property type="molecule type" value="Genomic_DNA"/>
</dbReference>
<dbReference type="InterPro" id="IPR001466">
    <property type="entry name" value="Beta-lactam-related"/>
</dbReference>
<dbReference type="AlphaFoldDB" id="A0A7G5GYH4"/>
<dbReference type="InterPro" id="IPR050789">
    <property type="entry name" value="Diverse_Enzym_Activities"/>
</dbReference>
<dbReference type="InterPro" id="IPR012338">
    <property type="entry name" value="Beta-lactam/transpept-like"/>
</dbReference>
<evidence type="ECO:0000313" key="4">
    <source>
        <dbReference type="Proteomes" id="UP000515369"/>
    </source>
</evidence>
<keyword evidence="3" id="KW-0378">Hydrolase</keyword>
<reference evidence="3 4" key="1">
    <citation type="submission" date="2020-07" db="EMBL/GenBank/DDBJ databases">
        <title>Spirosoma foliorum sp. nov., isolated from the leaves on the Nejang mountain Korea, Republic of.</title>
        <authorList>
            <person name="Ho H."/>
            <person name="Lee Y.-J."/>
            <person name="Nurcahyanto D.-A."/>
            <person name="Kim S.-G."/>
        </authorList>
    </citation>
    <scope>NUCLEOTIDE SEQUENCE [LARGE SCALE GENOMIC DNA]</scope>
    <source>
        <strain evidence="3 4">PL0136</strain>
    </source>
</reference>
<feature type="chain" id="PRO_5028905361" evidence="1">
    <location>
        <begin position="21"/>
        <end position="551"/>
    </location>
</feature>
<dbReference type="Pfam" id="PF00144">
    <property type="entry name" value="Beta-lactamase"/>
    <property type="match status" value="1"/>
</dbReference>
<feature type="domain" description="Beta-lactamase-related" evidence="2">
    <location>
        <begin position="253"/>
        <end position="529"/>
    </location>
</feature>
<gene>
    <name evidence="3" type="ORF">H3H32_02865</name>
</gene>
<accession>A0A7G5GYH4</accession>
<name>A0A7G5GYH4_9BACT</name>